<evidence type="ECO:0000256" key="1">
    <source>
        <dbReference type="ARBA" id="ARBA00022737"/>
    </source>
</evidence>
<evidence type="ECO:0000256" key="3">
    <source>
        <dbReference type="PROSITE-ProRule" id="PRU00023"/>
    </source>
</evidence>
<sequence>MMGLLEEEEMYRAIVNGDVHTLEQLLTVRGARPEMRYRSHSIPPLNFAIVRQQLEIARVLLLHGASVNQRDCHRKKSALHCAVLTGNLAAVEMLLHEGANPNLRDIDGSTPVHFAAIMDDLRMFTALVEAGGDVEARDGNRRTALLIACALGNLQIVNYLLDNCTVDVTVRDINGNTALHLYELYPLSLCKKLVSMGVSVTAVNSSGQSTLHLYVNWLTREDIGSHRADCYRCLYWLLLNGADPNQRSLYYPCYPLSMAVCNRDLIAVSMMLSFGANPDLRDTMGRTPASLAIRTKNVPILQLFYYNGMSARFWEEHRKAAKIMQDQFVTHTMRNALISVLTGEAQIVKSLQYISALALRRSLGRNVDSVIFNSCLPIGVKNRVMSFAYYILFVRARYSDAVLQ</sequence>
<dbReference type="PANTHER" id="PTHR24198:SF165">
    <property type="entry name" value="ANKYRIN REPEAT-CONTAINING PROTEIN-RELATED"/>
    <property type="match status" value="1"/>
</dbReference>
<dbReference type="Pfam" id="PF13857">
    <property type="entry name" value="Ank_5"/>
    <property type="match status" value="1"/>
</dbReference>
<reference evidence="5" key="3">
    <citation type="submission" date="2019-12" db="UniProtKB">
        <authorList>
            <consortium name="WormBaseParasite"/>
        </authorList>
    </citation>
    <scope>IDENTIFICATION</scope>
</reference>
<dbReference type="Pfam" id="PF12796">
    <property type="entry name" value="Ank_2"/>
    <property type="match status" value="2"/>
</dbReference>
<dbReference type="AlphaFoldDB" id="A0A5S6Q9I7"/>
<reference evidence="4" key="2">
    <citation type="submission" date="2014-03" db="EMBL/GenBank/DDBJ databases">
        <title>The whipworm genome and dual-species transcriptomics of an intimate host-pathogen interaction.</title>
        <authorList>
            <person name="Foth B.J."/>
            <person name="Tsai I.J."/>
            <person name="Reid A.J."/>
            <person name="Bancroft A.J."/>
            <person name="Nichol S."/>
            <person name="Tracey A."/>
            <person name="Holroyd N."/>
            <person name="Cotton J.A."/>
            <person name="Stanley E.J."/>
            <person name="Zarowiecki M."/>
            <person name="Liu J.Z."/>
            <person name="Huckvale T."/>
            <person name="Cooper P.J."/>
            <person name="Grencis R.K."/>
            <person name="Berriman M."/>
        </authorList>
    </citation>
    <scope>NUCLEOTIDE SEQUENCE [LARGE SCALE GENOMIC DNA]</scope>
    <source>
        <strain evidence="4">Edinburgh</strain>
    </source>
</reference>
<evidence type="ECO:0000313" key="5">
    <source>
        <dbReference type="WBParaSite" id="TMUE_1000003617.1"/>
    </source>
</evidence>
<dbReference type="WBParaSite" id="TMUE_1000003617.2">
    <property type="protein sequence ID" value="TMUE_1000003617.2"/>
    <property type="gene ID" value="WBGene00302487"/>
</dbReference>
<dbReference type="InterPro" id="IPR036770">
    <property type="entry name" value="Ankyrin_rpt-contain_sf"/>
</dbReference>
<dbReference type="Gene3D" id="1.25.40.20">
    <property type="entry name" value="Ankyrin repeat-containing domain"/>
    <property type="match status" value="3"/>
</dbReference>
<organism evidence="4 5">
    <name type="scientific">Trichuris muris</name>
    <name type="common">Mouse whipworm</name>
    <dbReference type="NCBI Taxonomy" id="70415"/>
    <lineage>
        <taxon>Eukaryota</taxon>
        <taxon>Metazoa</taxon>
        <taxon>Ecdysozoa</taxon>
        <taxon>Nematoda</taxon>
        <taxon>Enoplea</taxon>
        <taxon>Dorylaimia</taxon>
        <taxon>Trichinellida</taxon>
        <taxon>Trichuridae</taxon>
        <taxon>Trichuris</taxon>
    </lineage>
</organism>
<dbReference type="PANTHER" id="PTHR24198">
    <property type="entry name" value="ANKYRIN REPEAT AND PROTEIN KINASE DOMAIN-CONTAINING PROTEIN"/>
    <property type="match status" value="1"/>
</dbReference>
<dbReference type="Proteomes" id="UP000046395">
    <property type="component" value="Unassembled WGS sequence"/>
</dbReference>
<dbReference type="SMART" id="SM00248">
    <property type="entry name" value="ANK"/>
    <property type="match status" value="8"/>
</dbReference>
<dbReference type="WBParaSite" id="TMUE_1000003617.1">
    <property type="protein sequence ID" value="TMUE_1000003617.1"/>
    <property type="gene ID" value="WBGene00302487"/>
</dbReference>
<name>A0A5S6Q9I7_TRIMR</name>
<reference evidence="4" key="1">
    <citation type="submission" date="2013-11" db="EMBL/GenBank/DDBJ databases">
        <authorList>
            <person name="Aslett M."/>
        </authorList>
    </citation>
    <scope>NUCLEOTIDE SEQUENCE [LARGE SCALE GENOMIC DNA]</scope>
    <source>
        <strain evidence="4">Edinburgh</strain>
    </source>
</reference>
<dbReference type="STRING" id="70415.A0A5S6Q9I7"/>
<dbReference type="SUPFAM" id="SSF48403">
    <property type="entry name" value="Ankyrin repeat"/>
    <property type="match status" value="1"/>
</dbReference>
<feature type="repeat" description="ANK" evidence="3">
    <location>
        <begin position="107"/>
        <end position="139"/>
    </location>
</feature>
<accession>A0A5S6Q9I7</accession>
<feature type="repeat" description="ANK" evidence="3">
    <location>
        <begin position="74"/>
        <end position="106"/>
    </location>
</feature>
<evidence type="ECO:0000313" key="6">
    <source>
        <dbReference type="WBParaSite" id="TMUE_1000003617.2"/>
    </source>
</evidence>
<proteinExistence type="predicted"/>
<keyword evidence="2 3" id="KW-0040">ANK repeat</keyword>
<evidence type="ECO:0000313" key="4">
    <source>
        <dbReference type="Proteomes" id="UP000046395"/>
    </source>
</evidence>
<dbReference type="InterPro" id="IPR002110">
    <property type="entry name" value="Ankyrin_rpt"/>
</dbReference>
<evidence type="ECO:0000256" key="2">
    <source>
        <dbReference type="ARBA" id="ARBA00023043"/>
    </source>
</evidence>
<dbReference type="PROSITE" id="PS50297">
    <property type="entry name" value="ANK_REP_REGION"/>
    <property type="match status" value="3"/>
</dbReference>
<dbReference type="PROSITE" id="PS50088">
    <property type="entry name" value="ANK_REPEAT"/>
    <property type="match status" value="3"/>
</dbReference>
<feature type="repeat" description="ANK" evidence="3">
    <location>
        <begin position="40"/>
        <end position="72"/>
    </location>
</feature>
<keyword evidence="1" id="KW-0677">Repeat</keyword>
<protein>
    <submittedName>
        <fullName evidence="5 6">ANK_REP_REGION domain-containing protein</fullName>
    </submittedName>
</protein>
<keyword evidence="4" id="KW-1185">Reference proteome</keyword>
<dbReference type="WBParaSite" id="TMUE_1000003617.3">
    <property type="protein sequence ID" value="TMUE_1000003617.3"/>
    <property type="gene ID" value="WBGene00302487"/>
</dbReference>